<dbReference type="EMBL" id="DTGG01000019">
    <property type="protein sequence ID" value="HFZ08613.1"/>
    <property type="molecule type" value="Genomic_DNA"/>
</dbReference>
<reference evidence="1" key="1">
    <citation type="journal article" date="2020" name="mSystems">
        <title>Genome- and Community-Level Interaction Insights into Carbon Utilization and Element Cycling Functions of Hydrothermarchaeota in Hydrothermal Sediment.</title>
        <authorList>
            <person name="Zhou Z."/>
            <person name="Liu Y."/>
            <person name="Xu W."/>
            <person name="Pan J."/>
            <person name="Luo Z.H."/>
            <person name="Li M."/>
        </authorList>
    </citation>
    <scope>NUCLEOTIDE SEQUENCE [LARGE SCALE GENOMIC DNA]</scope>
    <source>
        <strain evidence="1">SpSt-757</strain>
    </source>
</reference>
<organism evidence="1">
    <name type="scientific">candidate division CPR3 bacterium</name>
    <dbReference type="NCBI Taxonomy" id="2268181"/>
    <lineage>
        <taxon>Bacteria</taxon>
        <taxon>Bacteria division CPR3</taxon>
    </lineage>
</organism>
<protein>
    <submittedName>
        <fullName evidence="1">Uncharacterized protein</fullName>
    </submittedName>
</protein>
<dbReference type="AlphaFoldDB" id="A0A7V3J9E6"/>
<comment type="caution">
    <text evidence="1">The sequence shown here is derived from an EMBL/GenBank/DDBJ whole genome shotgun (WGS) entry which is preliminary data.</text>
</comment>
<proteinExistence type="predicted"/>
<name>A0A7V3J9E6_UNCC3</name>
<accession>A0A7V3J9E6</accession>
<gene>
    <name evidence="1" type="ORF">ENV41_00565</name>
</gene>
<sequence>MKIIFCFSNLEIKQTIQLALSKPNAYIIYVPNNELFSFLKSVLDEDRIRKINLPFIVGLKNPWSFIKWLIGHLKAKLNLRHEFGQYSNCEVYFFVVAYADYLFWLIKFLAAKNKIYYQPVVKLPNMEVSKKLTDLIKIFFLQIDTGIKFRAYRKKDRAYYVVTDRYFKTVKVQNPFIPINQALFDNWVRKKLDFSLVPGKILLCVGGTVESGFVNEREYISKMDRIITLCCSLVPRAKLCLKLHPRFDKKYSLENHLTELPRNYPASILINLYDVVVSYSSAILFEASNIGKTAISLLEMMAPTDDWQKEKSKQYLLENAVRPIHFPKNEEEMRQILIGALK</sequence>
<evidence type="ECO:0000313" key="1">
    <source>
        <dbReference type="EMBL" id="HFZ08613.1"/>
    </source>
</evidence>